<name>M1Q6A5_9CAUD</name>
<protein>
    <recommendedName>
        <fullName evidence="3">cAMP phosphodiesterase</fullName>
    </recommendedName>
</protein>
<accession>M1Q6A5</accession>
<gene>
    <name evidence="1" type="ORF">CPYG_00088</name>
</gene>
<evidence type="ECO:0008006" key="3">
    <source>
        <dbReference type="Google" id="ProtNLM"/>
    </source>
</evidence>
<dbReference type="EMBL" id="JF974306">
    <property type="protein sequence ID" value="AGF91383.1"/>
    <property type="molecule type" value="Genomic_DNA"/>
</dbReference>
<evidence type="ECO:0000313" key="1">
    <source>
        <dbReference type="EMBL" id="AGF91383.1"/>
    </source>
</evidence>
<organism evidence="1 2">
    <name type="scientific">Cyanophage P-SS1</name>
    <dbReference type="NCBI Taxonomy" id="889957"/>
    <lineage>
        <taxon>Viruses</taxon>
        <taxon>Duplodnaviria</taxon>
        <taxon>Heunggongvirae</taxon>
        <taxon>Uroviricota</taxon>
        <taxon>Caudoviricetes</taxon>
        <taxon>Pantevenvirales</taxon>
        <taxon>Kyanoviridae</taxon>
        <taxon>Ronodorvirus</taxon>
        <taxon>Ronodorvirus ssm4</taxon>
    </lineage>
</organism>
<reference evidence="1 2" key="1">
    <citation type="submission" date="2010-12" db="EMBL/GenBank/DDBJ databases">
        <title>The Genome Sequence of Cyanophage P-SS1.</title>
        <authorList>
            <consortium name="The Broad Institute Genome Sequencing Platform"/>
            <person name="Henn M.R."/>
            <person name="Sullivan M.S."/>
            <person name="Osburne M.S."/>
            <person name="Levin J."/>
            <person name="Malboeuf C."/>
            <person name="Casali M."/>
            <person name="Russ C."/>
            <person name="Lennon N."/>
            <person name="Chapman S.B."/>
            <person name="Erlich R."/>
            <person name="Young S.K."/>
            <person name="Yandava C."/>
            <person name="Zeng Q."/>
            <person name="Alvarado L."/>
            <person name="Anderson S."/>
            <person name="Berlin A."/>
            <person name="Chen Z."/>
            <person name="Freedman E."/>
            <person name="Gellesch M."/>
            <person name="Goldberg J."/>
            <person name="Green L."/>
            <person name="Griggs A."/>
            <person name="Gujja S."/>
            <person name="Heilman E.R."/>
            <person name="Heiman D."/>
            <person name="Hollinger A."/>
            <person name="Howarth C."/>
            <person name="Larson L."/>
            <person name="Mehta T."/>
            <person name="Pearson M."/>
            <person name="Roberts A."/>
            <person name="Ryan E."/>
            <person name="Saif S."/>
            <person name="Shea T."/>
            <person name="Shenoy N."/>
            <person name="Sisk P."/>
            <person name="Stolte C."/>
            <person name="Sykes S."/>
            <person name="White J."/>
            <person name="Yu Q."/>
            <person name="Coleman M.L."/>
            <person name="Huang K.H."/>
            <person name="Weigele P.R."/>
            <person name="DeFrancesco A.S."/>
            <person name="Kern S.E."/>
            <person name="Thompson L.R."/>
            <person name="Fu R."/>
            <person name="Hombeck B."/>
            <person name="Chisholm S.W."/>
            <person name="Haas B."/>
            <person name="Nusbaum C."/>
            <person name="Birren B."/>
        </authorList>
    </citation>
    <scope>NUCLEOTIDE SEQUENCE [LARGE SCALE GENOMIC DNA]</scope>
    <source>
        <strain evidence="1 2">P-SS1</strain>
    </source>
</reference>
<sequence>MKVFLATVIALTPVSAFANEYQKGYSLTRTCTRTEYKEEYVPGTMDSPGYVKSWTDTVEVPCDPTTRVYREPVRVEETVYYHDDNDCSDGSAIGALLGGGLAGYGSQGKGRWWAIPAGIIGGATIGCALDGG</sequence>
<dbReference type="Proteomes" id="UP000502917">
    <property type="component" value="Segment"/>
</dbReference>
<proteinExistence type="predicted"/>
<evidence type="ECO:0000313" key="2">
    <source>
        <dbReference type="Proteomes" id="UP000502917"/>
    </source>
</evidence>